<evidence type="ECO:0000313" key="4">
    <source>
        <dbReference type="Proteomes" id="UP000663845"/>
    </source>
</evidence>
<dbReference type="EMBL" id="CAJNOG010006986">
    <property type="protein sequence ID" value="CAF1563240.1"/>
    <property type="molecule type" value="Genomic_DNA"/>
</dbReference>
<evidence type="ECO:0000256" key="1">
    <source>
        <dbReference type="SAM" id="MobiDB-lite"/>
    </source>
</evidence>
<sequence length="37" mass="3888">MGGNLVGGPSATDLNDLEDDEIDSDDEPMPDLEDAPK</sequence>
<proteinExistence type="predicted"/>
<organism evidence="2 4">
    <name type="scientific">Adineta steineri</name>
    <dbReference type="NCBI Taxonomy" id="433720"/>
    <lineage>
        <taxon>Eukaryota</taxon>
        <taxon>Metazoa</taxon>
        <taxon>Spiralia</taxon>
        <taxon>Gnathifera</taxon>
        <taxon>Rotifera</taxon>
        <taxon>Eurotatoria</taxon>
        <taxon>Bdelloidea</taxon>
        <taxon>Adinetida</taxon>
        <taxon>Adinetidae</taxon>
        <taxon>Adineta</taxon>
    </lineage>
</organism>
<gene>
    <name evidence="2" type="ORF">JYZ213_LOCUS47001</name>
    <name evidence="3" type="ORF">OXD698_LOCUS54438</name>
</gene>
<dbReference type="Proteomes" id="UP000663844">
    <property type="component" value="Unassembled WGS sequence"/>
</dbReference>
<dbReference type="AlphaFoldDB" id="A0A815XY04"/>
<dbReference type="EMBL" id="CAJOAZ010033020">
    <property type="protein sequence ID" value="CAF4451719.1"/>
    <property type="molecule type" value="Genomic_DNA"/>
</dbReference>
<evidence type="ECO:0000313" key="2">
    <source>
        <dbReference type="EMBL" id="CAF1563240.1"/>
    </source>
</evidence>
<protein>
    <submittedName>
        <fullName evidence="2">Uncharacterized protein</fullName>
    </submittedName>
</protein>
<comment type="caution">
    <text evidence="2">The sequence shown here is derived from an EMBL/GenBank/DDBJ whole genome shotgun (WGS) entry which is preliminary data.</text>
</comment>
<accession>A0A815XY04</accession>
<name>A0A815XY04_9BILA</name>
<dbReference type="Proteomes" id="UP000663845">
    <property type="component" value="Unassembled WGS sequence"/>
</dbReference>
<feature type="non-terminal residue" evidence="2">
    <location>
        <position position="37"/>
    </location>
</feature>
<feature type="region of interest" description="Disordered" evidence="1">
    <location>
        <begin position="1"/>
        <end position="37"/>
    </location>
</feature>
<feature type="compositionally biased region" description="Acidic residues" evidence="1">
    <location>
        <begin position="15"/>
        <end position="37"/>
    </location>
</feature>
<reference evidence="2" key="1">
    <citation type="submission" date="2021-02" db="EMBL/GenBank/DDBJ databases">
        <authorList>
            <person name="Nowell W R."/>
        </authorList>
    </citation>
    <scope>NUCLEOTIDE SEQUENCE</scope>
</reference>
<evidence type="ECO:0000313" key="3">
    <source>
        <dbReference type="EMBL" id="CAF4451719.1"/>
    </source>
</evidence>